<dbReference type="Gene3D" id="3.60.10.10">
    <property type="entry name" value="Endonuclease/exonuclease/phosphatase"/>
    <property type="match status" value="1"/>
</dbReference>
<gene>
    <name evidence="2" type="ORF">GOMPHAMPRED_008109</name>
</gene>
<dbReference type="PANTHER" id="PTHR37474">
    <property type="entry name" value="RNA LIGASE/CYCLIC NUCLEOTIDE PHOSPHODIESTERASE"/>
    <property type="match status" value="1"/>
</dbReference>
<dbReference type="InterPro" id="IPR009097">
    <property type="entry name" value="Cyclic_Pdiesterase"/>
</dbReference>
<organism evidence="2 3">
    <name type="scientific">Gomphillus americanus</name>
    <dbReference type="NCBI Taxonomy" id="1940652"/>
    <lineage>
        <taxon>Eukaryota</taxon>
        <taxon>Fungi</taxon>
        <taxon>Dikarya</taxon>
        <taxon>Ascomycota</taxon>
        <taxon>Pezizomycotina</taxon>
        <taxon>Lecanoromycetes</taxon>
        <taxon>OSLEUM clade</taxon>
        <taxon>Ostropomycetidae</taxon>
        <taxon>Ostropales</taxon>
        <taxon>Graphidaceae</taxon>
        <taxon>Gomphilloideae</taxon>
        <taxon>Gomphillus</taxon>
    </lineage>
</organism>
<sequence>MVSINGSGELTSIATKSYDTALCIIPPQWQCRSIDQLRTLYDKSYSKWPPHINLVYPFVDGNNLSLARSLLQSCLSQQYTGAPLNVVLDQVGHFVHRKNYTVFLVESQTEEESQIEALQRTLYQALGQDPRLSRLHLTIGQSENAKTSSIDFLVNKAKLLPHLRFQIFSLSILIREQGNSQGNSSGRMRLWGSVDIPAISPQQYSLAELWIPSEHTGKSFTLGSACGMTDASEISPFRTYKLNKRASQETTFCFDIAAQTRQSYNVLFELESIAPIEERYPLLVSSIVSKPAKADIITLQEVTDSFLSYLLSSKDIRERYGFVSHGPPTQSDIGPLPSLCNIVILGRYPFTWGPVRFQEKHKEAVIATLRALPKNGQYDFTLPLVVAGVHFTYGLTEAAIASRQLQLTTLTKHLSESYPASPWIIAGDFNFPTFSYTINNARIDKLIAKHSTETLYNMEASLIETGFLDAWTVTRTGIKNGVSEQYDNLYDGEHGVTFNPRTNRLAAITCRTSSNRPQRYDR</sequence>
<dbReference type="Pfam" id="PF03372">
    <property type="entry name" value="Exo_endo_phos"/>
    <property type="match status" value="1"/>
</dbReference>
<evidence type="ECO:0000259" key="1">
    <source>
        <dbReference type="Pfam" id="PF03372"/>
    </source>
</evidence>
<dbReference type="InterPro" id="IPR036691">
    <property type="entry name" value="Endo/exonu/phosph_ase_sf"/>
</dbReference>
<protein>
    <recommendedName>
        <fullName evidence="1">Endonuclease/exonuclease/phosphatase domain-containing protein</fullName>
    </recommendedName>
</protein>
<dbReference type="EMBL" id="CAJPDQ010000009">
    <property type="protein sequence ID" value="CAF9914237.1"/>
    <property type="molecule type" value="Genomic_DNA"/>
</dbReference>
<proteinExistence type="predicted"/>
<comment type="caution">
    <text evidence="2">The sequence shown here is derived from an EMBL/GenBank/DDBJ whole genome shotgun (WGS) entry which is preliminary data.</text>
</comment>
<dbReference type="Proteomes" id="UP000664169">
    <property type="component" value="Unassembled WGS sequence"/>
</dbReference>
<dbReference type="SUPFAM" id="SSF55144">
    <property type="entry name" value="LigT-like"/>
    <property type="match status" value="1"/>
</dbReference>
<accession>A0A8H3F1G8</accession>
<dbReference type="Pfam" id="PF13563">
    <property type="entry name" value="2_5_RNA_ligase2"/>
    <property type="match status" value="1"/>
</dbReference>
<dbReference type="InterPro" id="IPR005135">
    <property type="entry name" value="Endo/exonuclease/phosphatase"/>
</dbReference>
<name>A0A8H3F1G8_9LECA</name>
<reference evidence="2" key="1">
    <citation type="submission" date="2021-03" db="EMBL/GenBank/DDBJ databases">
        <authorList>
            <person name="Tagirdzhanova G."/>
        </authorList>
    </citation>
    <scope>NUCLEOTIDE SEQUENCE</scope>
</reference>
<feature type="domain" description="Endonuclease/exonuclease/phosphatase" evidence="1">
    <location>
        <begin position="263"/>
        <end position="461"/>
    </location>
</feature>
<dbReference type="OrthoDB" id="10263155at2759"/>
<keyword evidence="3" id="KW-1185">Reference proteome</keyword>
<dbReference type="AlphaFoldDB" id="A0A8H3F1G8"/>
<dbReference type="GO" id="GO:0003824">
    <property type="term" value="F:catalytic activity"/>
    <property type="evidence" value="ECO:0007669"/>
    <property type="project" value="InterPro"/>
</dbReference>
<evidence type="ECO:0000313" key="2">
    <source>
        <dbReference type="EMBL" id="CAF9914237.1"/>
    </source>
</evidence>
<dbReference type="SUPFAM" id="SSF56219">
    <property type="entry name" value="DNase I-like"/>
    <property type="match status" value="1"/>
</dbReference>
<dbReference type="Gene3D" id="3.90.1140.10">
    <property type="entry name" value="Cyclic phosphodiesterase"/>
    <property type="match status" value="1"/>
</dbReference>
<evidence type="ECO:0000313" key="3">
    <source>
        <dbReference type="Proteomes" id="UP000664169"/>
    </source>
</evidence>
<dbReference type="PANTHER" id="PTHR37474:SF1">
    <property type="entry name" value="2'-5' RNA LIGASE FAMILY PROTEIN"/>
    <property type="match status" value="1"/>
</dbReference>